<dbReference type="InterPro" id="IPR050570">
    <property type="entry name" value="Cell_wall_metabolism_enzyme"/>
</dbReference>
<dbReference type="InterPro" id="IPR011055">
    <property type="entry name" value="Dup_hybrid_motif"/>
</dbReference>
<feature type="domain" description="LysM" evidence="2">
    <location>
        <begin position="64"/>
        <end position="108"/>
    </location>
</feature>
<protein>
    <submittedName>
        <fullName evidence="3">LysM peptidoglycan-binding domain-containing protein</fullName>
    </submittedName>
</protein>
<dbReference type="PANTHER" id="PTHR21666:SF270">
    <property type="entry name" value="MUREIN HYDROLASE ACTIVATOR ENVC"/>
    <property type="match status" value="1"/>
</dbReference>
<dbReference type="CDD" id="cd00118">
    <property type="entry name" value="LysM"/>
    <property type="match status" value="2"/>
</dbReference>
<dbReference type="AlphaFoldDB" id="A0A7X3KRV4"/>
<dbReference type="Proteomes" id="UP000437638">
    <property type="component" value="Unassembled WGS sequence"/>
</dbReference>
<evidence type="ECO:0000259" key="2">
    <source>
        <dbReference type="PROSITE" id="PS51782"/>
    </source>
</evidence>
<name>A0A7X3KRV4_9GAMM</name>
<feature type="domain" description="LysM" evidence="2">
    <location>
        <begin position="121"/>
        <end position="165"/>
    </location>
</feature>
<feature type="region of interest" description="Disordered" evidence="1">
    <location>
        <begin position="174"/>
        <end position="196"/>
    </location>
</feature>
<dbReference type="SUPFAM" id="SSF54106">
    <property type="entry name" value="LysM domain"/>
    <property type="match status" value="2"/>
</dbReference>
<comment type="caution">
    <text evidence="3">The sequence shown here is derived from an EMBL/GenBank/DDBJ whole genome shotgun (WGS) entry which is preliminary data.</text>
</comment>
<dbReference type="CDD" id="cd12797">
    <property type="entry name" value="M23_peptidase"/>
    <property type="match status" value="1"/>
</dbReference>
<proteinExistence type="predicted"/>
<keyword evidence="4" id="KW-1185">Reference proteome</keyword>
<reference evidence="3 4" key="1">
    <citation type="submission" date="2019-12" db="EMBL/GenBank/DDBJ databases">
        <title>Halomonas rutogse sp. nov. isolated from two lakes on Tibetan Plateau.</title>
        <authorList>
            <person name="Gao P."/>
        </authorList>
    </citation>
    <scope>NUCLEOTIDE SEQUENCE [LARGE SCALE GENOMIC DNA]</scope>
    <source>
        <strain evidence="3 4">ZH2S</strain>
    </source>
</reference>
<dbReference type="Gene3D" id="3.10.350.10">
    <property type="entry name" value="LysM domain"/>
    <property type="match status" value="2"/>
</dbReference>
<dbReference type="PROSITE" id="PS51782">
    <property type="entry name" value="LYSM"/>
    <property type="match status" value="2"/>
</dbReference>
<dbReference type="Gene3D" id="2.70.70.10">
    <property type="entry name" value="Glucose Permease (Domain IIA)"/>
    <property type="match status" value="1"/>
</dbReference>
<dbReference type="GO" id="GO:0004222">
    <property type="term" value="F:metalloendopeptidase activity"/>
    <property type="evidence" value="ECO:0007669"/>
    <property type="project" value="TreeGrafter"/>
</dbReference>
<dbReference type="Pfam" id="PF01551">
    <property type="entry name" value="Peptidase_M23"/>
    <property type="match status" value="1"/>
</dbReference>
<dbReference type="SMART" id="SM00257">
    <property type="entry name" value="LysM"/>
    <property type="match status" value="2"/>
</dbReference>
<organism evidence="3 4">
    <name type="scientific">Vreelandella zhuhanensis</name>
    <dbReference type="NCBI Taxonomy" id="2684210"/>
    <lineage>
        <taxon>Bacteria</taxon>
        <taxon>Pseudomonadati</taxon>
        <taxon>Pseudomonadota</taxon>
        <taxon>Gammaproteobacteria</taxon>
        <taxon>Oceanospirillales</taxon>
        <taxon>Halomonadaceae</taxon>
        <taxon>Vreelandella</taxon>
    </lineage>
</organism>
<evidence type="ECO:0000313" key="4">
    <source>
        <dbReference type="Proteomes" id="UP000437638"/>
    </source>
</evidence>
<dbReference type="InterPro" id="IPR018392">
    <property type="entry name" value="LysM"/>
</dbReference>
<dbReference type="InterPro" id="IPR016047">
    <property type="entry name" value="M23ase_b-sheet_dom"/>
</dbReference>
<dbReference type="InterPro" id="IPR036779">
    <property type="entry name" value="LysM_dom_sf"/>
</dbReference>
<sequence length="326" mass="35447">MAQCTLARKRCHAGWADRSRMSAPFIGVLIVIALLSGCASTSETPQRAAVSASNKLSGNNITGHWVAVQRGDTLGNLASRGNVPLERLQRFNPGVDSHRLAVGQRLLMPTQQERAPSGGPYRYQVRPGDTYSAIARHFATTPARIQQANSGISPTQLRIGQVISVPLRDTSTVTTSAARTLPNRRTTTSQAPAASTDLDLPASVRQWSWPLNDYRIVRRFGPDSRGSLQPMLLATEAGAKALAVAPGEVRFASTMRQLGQVVIVHHDNNLQSVYALCDKLLVKENTPVSRGDPLCEVGQSVTSQRYDLLFDLRQAGKPIDPRRVLK</sequence>
<feature type="compositionally biased region" description="Polar residues" evidence="1">
    <location>
        <begin position="174"/>
        <end position="193"/>
    </location>
</feature>
<dbReference type="EMBL" id="WTKP01000006">
    <property type="protein sequence ID" value="MWJ28422.1"/>
    <property type="molecule type" value="Genomic_DNA"/>
</dbReference>
<evidence type="ECO:0000313" key="3">
    <source>
        <dbReference type="EMBL" id="MWJ28422.1"/>
    </source>
</evidence>
<dbReference type="Pfam" id="PF01476">
    <property type="entry name" value="LysM"/>
    <property type="match status" value="2"/>
</dbReference>
<accession>A0A7X3KRV4</accession>
<gene>
    <name evidence="3" type="ORF">GPM19_09410</name>
</gene>
<dbReference type="PANTHER" id="PTHR21666">
    <property type="entry name" value="PEPTIDASE-RELATED"/>
    <property type="match status" value="1"/>
</dbReference>
<evidence type="ECO:0000256" key="1">
    <source>
        <dbReference type="SAM" id="MobiDB-lite"/>
    </source>
</evidence>
<dbReference type="SUPFAM" id="SSF51261">
    <property type="entry name" value="Duplicated hybrid motif"/>
    <property type="match status" value="1"/>
</dbReference>